<dbReference type="AlphaFoldDB" id="A0AAP5IH17"/>
<keyword evidence="3" id="KW-1185">Reference proteome</keyword>
<name>A0AAP5IH17_9CYAN</name>
<evidence type="ECO:0000313" key="3">
    <source>
        <dbReference type="Proteomes" id="UP000667802"/>
    </source>
</evidence>
<reference evidence="3" key="1">
    <citation type="journal article" date="2021" name="Science">
        <title>Hunting the eagle killer: A cyanobacterial neurotoxin causes vacuolar myelinopathy.</title>
        <authorList>
            <person name="Breinlinger S."/>
            <person name="Phillips T.J."/>
            <person name="Haram B.N."/>
            <person name="Mares J."/>
            <person name="Martinez Yerena J.A."/>
            <person name="Hrouzek P."/>
            <person name="Sobotka R."/>
            <person name="Henderson W.M."/>
            <person name="Schmieder P."/>
            <person name="Williams S.M."/>
            <person name="Lauderdale J.D."/>
            <person name="Wilde H.D."/>
            <person name="Gerrin W."/>
            <person name="Kust A."/>
            <person name="Washington J.W."/>
            <person name="Wagner C."/>
            <person name="Geier B."/>
            <person name="Liebeke M."/>
            <person name="Enke H."/>
            <person name="Niedermeyer T.H.J."/>
            <person name="Wilde S.B."/>
        </authorList>
    </citation>
    <scope>NUCLEOTIDE SEQUENCE [LARGE SCALE GENOMIC DNA]</scope>
    <source>
        <strain evidence="3">Thurmond2011</strain>
    </source>
</reference>
<sequence>MLGQFLTQVSNAIIHRIGEKLFAENIFGDWYTFSVQAVRDFLEKMEYSADMYSLDAFVHYYQFEVSQCDTEIEELAHQIEEYEHLLHSAQRYRQDLQDKLEQLKTAKHAHVIETCVKSWTKAELQANYRQLMENAKLETALRIDYSRQINILNDQLRLSSSRHRMEVARYQRKIQFLEDRIEFCSRSGYIPPYKFDGEEDIYLEEVVNIIDKDCYDDGSPMEVSIFIAKDWLHKAMLTSPSKYHTYAVGLACPLACNIGERFCEESSGCLPTWIGMPNALRETVA</sequence>
<dbReference type="Proteomes" id="UP000667802">
    <property type="component" value="Unassembled WGS sequence"/>
</dbReference>
<feature type="coiled-coil region" evidence="1">
    <location>
        <begin position="65"/>
        <end position="187"/>
    </location>
</feature>
<accession>A0AAP5IH17</accession>
<evidence type="ECO:0000313" key="2">
    <source>
        <dbReference type="EMBL" id="MDR9900669.1"/>
    </source>
</evidence>
<keyword evidence="1" id="KW-0175">Coiled coil</keyword>
<gene>
    <name evidence="2" type="ORF">G7B40_039970</name>
</gene>
<evidence type="ECO:0000256" key="1">
    <source>
        <dbReference type="SAM" id="Coils"/>
    </source>
</evidence>
<organism evidence="2 3">
    <name type="scientific">Aetokthonos hydrillicola Thurmond2011</name>
    <dbReference type="NCBI Taxonomy" id="2712845"/>
    <lineage>
        <taxon>Bacteria</taxon>
        <taxon>Bacillati</taxon>
        <taxon>Cyanobacteriota</taxon>
        <taxon>Cyanophyceae</taxon>
        <taxon>Nostocales</taxon>
        <taxon>Hapalosiphonaceae</taxon>
        <taxon>Aetokthonos</taxon>
    </lineage>
</organism>
<protein>
    <submittedName>
        <fullName evidence="2">Uncharacterized protein</fullName>
    </submittedName>
</protein>
<dbReference type="RefSeq" id="WP_310834488.1">
    <property type="nucleotide sequence ID" value="NZ_JAALHA020000037.1"/>
</dbReference>
<comment type="caution">
    <text evidence="2">The sequence shown here is derived from an EMBL/GenBank/DDBJ whole genome shotgun (WGS) entry which is preliminary data.</text>
</comment>
<proteinExistence type="predicted"/>
<dbReference type="EMBL" id="JAALHA020000037">
    <property type="protein sequence ID" value="MDR9900669.1"/>
    <property type="molecule type" value="Genomic_DNA"/>
</dbReference>